<sequence>MPSIRVERGNLIVITGGHEVTGFLKAKGKKLINGEGQEILLRGVGFGSWMLPEGYMWLFPDQGDRPRRIEQMVKDLIGEEKAEQFWEIYYNRYTSESDIRQIAADGYNSVRVPILARFLIEDSEGEVVRYNQAHLKIMDNVIDWCREHRLYVILDLHGATGGQTGTNIDDSEFDKPELFTNERNQEITVALWRMLAERYKDEWIVAGYDLLNEPLPEWFSAYNDQVMPLYKRITKAIREVDVHHMIILEGVHWATDWSIFNEKFDDNLMLQFHKYWNNPDTESIQIYLDKREEWNVPIFMGEGGENNKEWYAGAFRLFEDHDISWNFWTWKKMDKANSPCTVIKPTGWQQLIDYLEGGVKPDEASAEHILWEYLHNISFEQCLYQKEVTDSLFRRPSTRIPAIFYGYKGEGISYGTKYRMVENIGFRINDRTDIRFIEGSRTTPNFQHGKGESWQADERLCVQLTPEDWLAYEFTVCHASKASLYKVDLRAFAPNERAQIAVSVDDKVIGMVEVAGNSWSTLRLNDEFQLSPGLHRLVLTSMVNIVRMDWLEVIPVNELNLDGNND</sequence>
<dbReference type="PANTHER" id="PTHR31297">
    <property type="entry name" value="GLUCAN ENDO-1,6-BETA-GLUCOSIDASE B"/>
    <property type="match status" value="1"/>
</dbReference>
<evidence type="ECO:0000313" key="9">
    <source>
        <dbReference type="EMBL" id="NOU69654.1"/>
    </source>
</evidence>
<keyword evidence="2 7" id="KW-0378">Hydrolase</keyword>
<comment type="caution">
    <text evidence="9">The sequence shown here is derived from an EMBL/GenBank/DDBJ whole genome shotgun (WGS) entry which is preliminary data.</text>
</comment>
<feature type="domain" description="Glycoside hydrolase family 5" evidence="8">
    <location>
        <begin position="89"/>
        <end position="332"/>
    </location>
</feature>
<dbReference type="SUPFAM" id="SSF51445">
    <property type="entry name" value="(Trans)glycosidases"/>
    <property type="match status" value="1"/>
</dbReference>
<evidence type="ECO:0000256" key="4">
    <source>
        <dbReference type="ARBA" id="ARBA00023277"/>
    </source>
</evidence>
<comment type="similarity">
    <text evidence="1 7">Belongs to the glycosyl hydrolase 5 (cellulase A) family.</text>
</comment>
<dbReference type="EMBL" id="WHNY01000093">
    <property type="protein sequence ID" value="NOU69654.1"/>
    <property type="molecule type" value="Genomic_DNA"/>
</dbReference>
<evidence type="ECO:0000256" key="6">
    <source>
        <dbReference type="ARBA" id="ARBA00023326"/>
    </source>
</evidence>
<accession>A0ABX1XMX2</accession>
<evidence type="ECO:0000259" key="8">
    <source>
        <dbReference type="Pfam" id="PF00150"/>
    </source>
</evidence>
<protein>
    <submittedName>
        <fullName evidence="9">Cellulase family glycosylhydrolase</fullName>
    </submittedName>
</protein>
<dbReference type="Pfam" id="PF00150">
    <property type="entry name" value="Cellulase"/>
    <property type="match status" value="1"/>
</dbReference>
<evidence type="ECO:0000313" key="10">
    <source>
        <dbReference type="Proteomes" id="UP000653578"/>
    </source>
</evidence>
<dbReference type="Gene3D" id="3.20.20.80">
    <property type="entry name" value="Glycosidases"/>
    <property type="match status" value="1"/>
</dbReference>
<gene>
    <name evidence="9" type="ORF">GC096_37165</name>
</gene>
<dbReference type="Proteomes" id="UP000653578">
    <property type="component" value="Unassembled WGS sequence"/>
</dbReference>
<evidence type="ECO:0000256" key="1">
    <source>
        <dbReference type="ARBA" id="ARBA00005641"/>
    </source>
</evidence>
<dbReference type="InterPro" id="IPR001547">
    <property type="entry name" value="Glyco_hydro_5"/>
</dbReference>
<keyword evidence="4" id="KW-0119">Carbohydrate metabolism</keyword>
<keyword evidence="10" id="KW-1185">Reference proteome</keyword>
<proteinExistence type="inferred from homology"/>
<dbReference type="InterPro" id="IPR050386">
    <property type="entry name" value="Glycosyl_hydrolase_5"/>
</dbReference>
<keyword evidence="5 7" id="KW-0326">Glycosidase</keyword>
<name>A0ABX1XMX2_9BACL</name>
<organism evidence="9 10">
    <name type="scientific">Paenibacillus plantarum</name>
    <dbReference type="NCBI Taxonomy" id="2654975"/>
    <lineage>
        <taxon>Bacteria</taxon>
        <taxon>Bacillati</taxon>
        <taxon>Bacillota</taxon>
        <taxon>Bacilli</taxon>
        <taxon>Bacillales</taxon>
        <taxon>Paenibacillaceae</taxon>
        <taxon>Paenibacillus</taxon>
    </lineage>
</organism>
<evidence type="ECO:0000256" key="5">
    <source>
        <dbReference type="ARBA" id="ARBA00023295"/>
    </source>
</evidence>
<dbReference type="InterPro" id="IPR017853">
    <property type="entry name" value="GH"/>
</dbReference>
<dbReference type="PANTHER" id="PTHR31297:SF41">
    <property type="entry name" value="ENDOGLUCANASE, PUTATIVE (AFU_ORTHOLOGUE AFUA_5G01830)-RELATED"/>
    <property type="match status" value="1"/>
</dbReference>
<evidence type="ECO:0000256" key="7">
    <source>
        <dbReference type="RuleBase" id="RU361153"/>
    </source>
</evidence>
<evidence type="ECO:0000256" key="2">
    <source>
        <dbReference type="ARBA" id="ARBA00022801"/>
    </source>
</evidence>
<keyword evidence="6" id="KW-0624">Polysaccharide degradation</keyword>
<dbReference type="Gene3D" id="2.60.120.260">
    <property type="entry name" value="Galactose-binding domain-like"/>
    <property type="match status" value="1"/>
</dbReference>
<keyword evidence="3" id="KW-0136">Cellulose degradation</keyword>
<reference evidence="9 10" key="1">
    <citation type="submission" date="2019-10" db="EMBL/GenBank/DDBJ databases">
        <title>Description of Paenibacillus humi sp. nov.</title>
        <authorList>
            <person name="Carlier A."/>
            <person name="Qi S."/>
        </authorList>
    </citation>
    <scope>NUCLEOTIDE SEQUENCE [LARGE SCALE GENOMIC DNA]</scope>
    <source>
        <strain evidence="9 10">LMG 31461</strain>
    </source>
</reference>
<evidence type="ECO:0000256" key="3">
    <source>
        <dbReference type="ARBA" id="ARBA00023001"/>
    </source>
</evidence>